<evidence type="ECO:0000256" key="2">
    <source>
        <dbReference type="ARBA" id="ARBA00012438"/>
    </source>
</evidence>
<proteinExistence type="predicted"/>
<dbReference type="InterPro" id="IPR036890">
    <property type="entry name" value="HATPase_C_sf"/>
</dbReference>
<dbReference type="GO" id="GO:0005886">
    <property type="term" value="C:plasma membrane"/>
    <property type="evidence" value="ECO:0007669"/>
    <property type="project" value="TreeGrafter"/>
</dbReference>
<dbReference type="InterPro" id="IPR050351">
    <property type="entry name" value="BphY/WalK/GraS-like"/>
</dbReference>
<dbReference type="GO" id="GO:0000155">
    <property type="term" value="F:phosphorelay sensor kinase activity"/>
    <property type="evidence" value="ECO:0007669"/>
    <property type="project" value="TreeGrafter"/>
</dbReference>
<reference evidence="9" key="1">
    <citation type="journal article" date="2020" name="Biotechnol. Biofuels">
        <title>New insights from the biogas microbiome by comprehensive genome-resolved metagenomics of nearly 1600 species originating from multiple anaerobic digesters.</title>
        <authorList>
            <person name="Campanaro S."/>
            <person name="Treu L."/>
            <person name="Rodriguez-R L.M."/>
            <person name="Kovalovszki A."/>
            <person name="Ziels R.M."/>
            <person name="Maus I."/>
            <person name="Zhu X."/>
            <person name="Kougias P.G."/>
            <person name="Basile A."/>
            <person name="Luo G."/>
            <person name="Schluter A."/>
            <person name="Konstantinidis K.T."/>
            <person name="Angelidaki I."/>
        </authorList>
    </citation>
    <scope>NUCLEOTIDE SEQUENCE</scope>
    <source>
        <strain evidence="9">AS01afH2WH_6</strain>
    </source>
</reference>
<dbReference type="SUPFAM" id="SSF55874">
    <property type="entry name" value="ATPase domain of HSP90 chaperone/DNA topoisomerase II/histidine kinase"/>
    <property type="match status" value="1"/>
</dbReference>
<dbReference type="InterPro" id="IPR004358">
    <property type="entry name" value="Sig_transdc_His_kin-like_C"/>
</dbReference>
<comment type="caution">
    <text evidence="9">The sequence shown here is derived from an EMBL/GenBank/DDBJ whole genome shotgun (WGS) entry which is preliminary data.</text>
</comment>
<dbReference type="SMART" id="SM00387">
    <property type="entry name" value="HATPase_c"/>
    <property type="match status" value="1"/>
</dbReference>
<evidence type="ECO:0000256" key="1">
    <source>
        <dbReference type="ARBA" id="ARBA00000085"/>
    </source>
</evidence>
<evidence type="ECO:0000313" key="10">
    <source>
        <dbReference type="Proteomes" id="UP000767327"/>
    </source>
</evidence>
<name>A0A971ICH0_9BIFI</name>
<dbReference type="CDD" id="cd00075">
    <property type="entry name" value="HATPase"/>
    <property type="match status" value="1"/>
</dbReference>
<dbReference type="PRINTS" id="PR00344">
    <property type="entry name" value="BCTRLSENSOR"/>
</dbReference>
<protein>
    <recommendedName>
        <fullName evidence="7">Sensor-like histidine kinase SenX3</fullName>
        <ecNumber evidence="2">2.7.13.3</ecNumber>
    </recommendedName>
</protein>
<organism evidence="9 10">
    <name type="scientific">Bifidobacterium crudilactis</name>
    <dbReference type="NCBI Taxonomy" id="327277"/>
    <lineage>
        <taxon>Bacteria</taxon>
        <taxon>Bacillati</taxon>
        <taxon>Actinomycetota</taxon>
        <taxon>Actinomycetes</taxon>
        <taxon>Bifidobacteriales</taxon>
        <taxon>Bifidobacteriaceae</taxon>
        <taxon>Bifidobacterium</taxon>
    </lineage>
</organism>
<dbReference type="AlphaFoldDB" id="A0A971ICH0"/>
<keyword evidence="3" id="KW-0597">Phosphoprotein</keyword>
<dbReference type="Proteomes" id="UP000767327">
    <property type="component" value="Unassembled WGS sequence"/>
</dbReference>
<gene>
    <name evidence="9" type="ORF">GXW98_04825</name>
</gene>
<keyword evidence="6" id="KW-0902">Two-component regulatory system</keyword>
<comment type="catalytic activity">
    <reaction evidence="1">
        <text>ATP + protein L-histidine = ADP + protein N-phospho-L-histidine.</text>
        <dbReference type="EC" id="2.7.13.3"/>
    </reaction>
</comment>
<dbReference type="EMBL" id="JAAXZR010000019">
    <property type="protein sequence ID" value="NLT79594.1"/>
    <property type="molecule type" value="Genomic_DNA"/>
</dbReference>
<feature type="domain" description="Histidine kinase" evidence="8">
    <location>
        <begin position="158"/>
        <end position="376"/>
    </location>
</feature>
<dbReference type="PANTHER" id="PTHR45453:SF1">
    <property type="entry name" value="PHOSPHATE REGULON SENSOR PROTEIN PHOR"/>
    <property type="match status" value="1"/>
</dbReference>
<dbReference type="Pfam" id="PF02518">
    <property type="entry name" value="HATPase_c"/>
    <property type="match status" value="1"/>
</dbReference>
<evidence type="ECO:0000313" key="9">
    <source>
        <dbReference type="EMBL" id="NLT79594.1"/>
    </source>
</evidence>
<dbReference type="PROSITE" id="PS50109">
    <property type="entry name" value="HIS_KIN"/>
    <property type="match status" value="1"/>
</dbReference>
<dbReference type="Gene3D" id="3.30.565.10">
    <property type="entry name" value="Histidine kinase-like ATPase, C-terminal domain"/>
    <property type="match status" value="1"/>
</dbReference>
<evidence type="ECO:0000256" key="4">
    <source>
        <dbReference type="ARBA" id="ARBA00022679"/>
    </source>
</evidence>
<dbReference type="GO" id="GO:0016036">
    <property type="term" value="P:cellular response to phosphate starvation"/>
    <property type="evidence" value="ECO:0007669"/>
    <property type="project" value="TreeGrafter"/>
</dbReference>
<evidence type="ECO:0000256" key="6">
    <source>
        <dbReference type="ARBA" id="ARBA00023012"/>
    </source>
</evidence>
<dbReference type="InterPro" id="IPR003594">
    <property type="entry name" value="HATPase_dom"/>
</dbReference>
<keyword evidence="5 9" id="KW-0418">Kinase</keyword>
<dbReference type="GO" id="GO:0004721">
    <property type="term" value="F:phosphoprotein phosphatase activity"/>
    <property type="evidence" value="ECO:0007669"/>
    <property type="project" value="TreeGrafter"/>
</dbReference>
<evidence type="ECO:0000256" key="3">
    <source>
        <dbReference type="ARBA" id="ARBA00022553"/>
    </source>
</evidence>
<accession>A0A971ICH0</accession>
<dbReference type="EC" id="2.7.13.3" evidence="2"/>
<dbReference type="RefSeq" id="WP_301469937.1">
    <property type="nucleotide sequence ID" value="NZ_JAKECR010000004.1"/>
</dbReference>
<reference evidence="9" key="2">
    <citation type="submission" date="2020-01" db="EMBL/GenBank/DDBJ databases">
        <authorList>
            <person name="Campanaro S."/>
        </authorList>
    </citation>
    <scope>NUCLEOTIDE SEQUENCE</scope>
    <source>
        <strain evidence="9">AS01afH2WH_6</strain>
    </source>
</reference>
<dbReference type="FunFam" id="3.30.565.10:FF:000006">
    <property type="entry name" value="Sensor histidine kinase WalK"/>
    <property type="match status" value="1"/>
</dbReference>
<dbReference type="InterPro" id="IPR005467">
    <property type="entry name" value="His_kinase_dom"/>
</dbReference>
<dbReference type="PANTHER" id="PTHR45453">
    <property type="entry name" value="PHOSPHATE REGULON SENSOR PROTEIN PHOR"/>
    <property type="match status" value="1"/>
</dbReference>
<keyword evidence="4" id="KW-0808">Transferase</keyword>
<evidence type="ECO:0000259" key="8">
    <source>
        <dbReference type="PROSITE" id="PS50109"/>
    </source>
</evidence>
<evidence type="ECO:0000256" key="5">
    <source>
        <dbReference type="ARBA" id="ARBA00022777"/>
    </source>
</evidence>
<evidence type="ECO:0000256" key="7">
    <source>
        <dbReference type="ARBA" id="ARBA00039401"/>
    </source>
</evidence>
<sequence>MSSLGTRLRHVFARGDRDEVSESLDDLDDSTAALLAMLPTAPIVVDATNEVVRSNPEAYRLGVVRNDAIVEAKILEAIEHVRVTGGKCHLDVTTETPLEFLPARSDSERQSSEHSEVSRPNWIHVTVGRISDAFVVVLVDDVSERIRFSQTRDAFITNVSEQLTKPIQALQQLASRLENGQESQDVIADDARSLRLYCMHLEHTIADLMLLIKAQEQIIPNDTNRVNLLQLSTIVVDSFLPQAAQRGIELRVAGDSELSINADAEQISAALKKLVENAIGYSSRGGHVNVAVEPASDGTHAVVRVIDQGCGIAKGERDRIFERFYRGENQNDETADGVGLGLAIVKHVALTHNGSVTVWSAPRQGSTFSLILPKASA</sequence>